<accession>A0A5C5XEP6</accession>
<dbReference type="Proteomes" id="UP000316095">
    <property type="component" value="Unassembled WGS sequence"/>
</dbReference>
<dbReference type="OrthoDB" id="9554503at2"/>
<evidence type="ECO:0000313" key="1">
    <source>
        <dbReference type="EMBL" id="TWT60891.1"/>
    </source>
</evidence>
<dbReference type="EMBL" id="SJPG01000001">
    <property type="protein sequence ID" value="TWT60891.1"/>
    <property type="molecule type" value="Genomic_DNA"/>
</dbReference>
<dbReference type="AlphaFoldDB" id="A0A5C5XEP6"/>
<sequence length="90" mass="10588">MDQTIDGYRVVRQYTIEEAETEYAVKIRGKFVPFGYRNEQWRKLRAQMQEGDQLWLASSPDEEWDALMGFEGILLVRNGHVVNSFVTKMN</sequence>
<keyword evidence="2" id="KW-1185">Reference proteome</keyword>
<gene>
    <name evidence="1" type="ORF">Pan54_16220</name>
</gene>
<reference evidence="1 2" key="1">
    <citation type="submission" date="2019-02" db="EMBL/GenBank/DDBJ databases">
        <title>Deep-cultivation of Planctomycetes and their phenomic and genomic characterization uncovers novel biology.</title>
        <authorList>
            <person name="Wiegand S."/>
            <person name="Jogler M."/>
            <person name="Boedeker C."/>
            <person name="Pinto D."/>
            <person name="Vollmers J."/>
            <person name="Rivas-Marin E."/>
            <person name="Kohn T."/>
            <person name="Peeters S.H."/>
            <person name="Heuer A."/>
            <person name="Rast P."/>
            <person name="Oberbeckmann S."/>
            <person name="Bunk B."/>
            <person name="Jeske O."/>
            <person name="Meyerdierks A."/>
            <person name="Storesund J.E."/>
            <person name="Kallscheuer N."/>
            <person name="Luecker S."/>
            <person name="Lage O.M."/>
            <person name="Pohl T."/>
            <person name="Merkel B.J."/>
            <person name="Hornburger P."/>
            <person name="Mueller R.-W."/>
            <person name="Bruemmer F."/>
            <person name="Labrenz M."/>
            <person name="Spormann A.M."/>
            <person name="Op Den Camp H."/>
            <person name="Overmann J."/>
            <person name="Amann R."/>
            <person name="Jetten M.S.M."/>
            <person name="Mascher T."/>
            <person name="Medema M.H."/>
            <person name="Devos D.P."/>
            <person name="Kaster A.-K."/>
            <person name="Ovreas L."/>
            <person name="Rohde M."/>
            <person name="Galperin M.Y."/>
            <person name="Jogler C."/>
        </authorList>
    </citation>
    <scope>NUCLEOTIDE SEQUENCE [LARGE SCALE GENOMIC DNA]</scope>
    <source>
        <strain evidence="1 2">Pan54</strain>
    </source>
</reference>
<dbReference type="RefSeq" id="WP_146502946.1">
    <property type="nucleotide sequence ID" value="NZ_SJPG01000001.1"/>
</dbReference>
<comment type="caution">
    <text evidence="1">The sequence shown here is derived from an EMBL/GenBank/DDBJ whole genome shotgun (WGS) entry which is preliminary data.</text>
</comment>
<proteinExistence type="predicted"/>
<organism evidence="1 2">
    <name type="scientific">Rubinisphaera italica</name>
    <dbReference type="NCBI Taxonomy" id="2527969"/>
    <lineage>
        <taxon>Bacteria</taxon>
        <taxon>Pseudomonadati</taxon>
        <taxon>Planctomycetota</taxon>
        <taxon>Planctomycetia</taxon>
        <taxon>Planctomycetales</taxon>
        <taxon>Planctomycetaceae</taxon>
        <taxon>Rubinisphaera</taxon>
    </lineage>
</organism>
<protein>
    <submittedName>
        <fullName evidence="1">Uncharacterized protein</fullName>
    </submittedName>
</protein>
<evidence type="ECO:0000313" key="2">
    <source>
        <dbReference type="Proteomes" id="UP000316095"/>
    </source>
</evidence>
<name>A0A5C5XEP6_9PLAN</name>